<name>A0ABN9KXV5_9NEOB</name>
<keyword evidence="3" id="KW-1185">Reference proteome</keyword>
<keyword evidence="1" id="KW-0175">Coiled coil</keyword>
<dbReference type="Gene3D" id="1.20.58.60">
    <property type="match status" value="2"/>
</dbReference>
<evidence type="ECO:0000313" key="3">
    <source>
        <dbReference type="Proteomes" id="UP001176940"/>
    </source>
</evidence>
<proteinExistence type="predicted"/>
<dbReference type="PANTHER" id="PTHR23169">
    <property type="entry name" value="ENVOPLAKIN"/>
    <property type="match status" value="1"/>
</dbReference>
<reference evidence="2" key="1">
    <citation type="submission" date="2023-07" db="EMBL/GenBank/DDBJ databases">
        <authorList>
            <person name="Stuckert A."/>
        </authorList>
    </citation>
    <scope>NUCLEOTIDE SEQUENCE</scope>
</reference>
<sequence>ALQDEITAHNTILHQSLSIGQSLKALSSREEKEMVQEKLDIGQTRFMEVQERSIRRGELLHQAHCNAQIFGDDEVELMNWLTEVHDKLSKLSVQDHSTDVLTRQHTELLLLQEDILLRKQNVDQAIQNGLELLKHTTEQALNLATQFHSSHDQLGRWLDKVEIELKSYETEDQKSEEINAAQQRKKELQLEARTNKALLDSLNDVSSSLLELVPWRARGGLDRMVTEDNERYRSASDTLTQMVEEIDAARLRSQQV</sequence>
<organism evidence="2 3">
    <name type="scientific">Ranitomeya imitator</name>
    <name type="common">mimic poison frog</name>
    <dbReference type="NCBI Taxonomy" id="111125"/>
    <lineage>
        <taxon>Eukaryota</taxon>
        <taxon>Metazoa</taxon>
        <taxon>Chordata</taxon>
        <taxon>Craniata</taxon>
        <taxon>Vertebrata</taxon>
        <taxon>Euteleostomi</taxon>
        <taxon>Amphibia</taxon>
        <taxon>Batrachia</taxon>
        <taxon>Anura</taxon>
        <taxon>Neobatrachia</taxon>
        <taxon>Hyloidea</taxon>
        <taxon>Dendrobatidae</taxon>
        <taxon>Dendrobatinae</taxon>
        <taxon>Ranitomeya</taxon>
    </lineage>
</organism>
<evidence type="ECO:0000313" key="2">
    <source>
        <dbReference type="EMBL" id="CAJ0928310.1"/>
    </source>
</evidence>
<comment type="caution">
    <text evidence="2">The sequence shown here is derived from an EMBL/GenBank/DDBJ whole genome shotgun (WGS) entry which is preliminary data.</text>
</comment>
<feature type="coiled-coil region" evidence="1">
    <location>
        <begin position="158"/>
        <end position="198"/>
    </location>
</feature>
<evidence type="ECO:0000256" key="1">
    <source>
        <dbReference type="SAM" id="Coils"/>
    </source>
</evidence>
<protein>
    <submittedName>
        <fullName evidence="2">Uncharacterized protein</fullName>
    </submittedName>
</protein>
<dbReference type="PANTHER" id="PTHR23169:SF24">
    <property type="entry name" value="DYSTONIN"/>
    <property type="match status" value="1"/>
</dbReference>
<dbReference type="EMBL" id="CAUEEQ010004987">
    <property type="protein sequence ID" value="CAJ0928310.1"/>
    <property type="molecule type" value="Genomic_DNA"/>
</dbReference>
<dbReference type="Proteomes" id="UP001176940">
    <property type="component" value="Unassembled WGS sequence"/>
</dbReference>
<accession>A0ABN9KXV5</accession>
<dbReference type="InterPro" id="IPR043197">
    <property type="entry name" value="Plakin"/>
</dbReference>
<gene>
    <name evidence="2" type="ORF">RIMI_LOCUS3346792</name>
</gene>
<dbReference type="SUPFAM" id="SSF46966">
    <property type="entry name" value="Spectrin repeat"/>
    <property type="match status" value="2"/>
</dbReference>
<feature type="non-terminal residue" evidence="2">
    <location>
        <position position="1"/>
    </location>
</feature>